<dbReference type="EMBL" id="ANMO01000202">
    <property type="protein sequence ID" value="EMB14934.1"/>
    <property type="molecule type" value="Genomic_DNA"/>
</dbReference>
<organism evidence="1 2">
    <name type="scientific">Rhodopirellula europaea 6C</name>
    <dbReference type="NCBI Taxonomy" id="1263867"/>
    <lineage>
        <taxon>Bacteria</taxon>
        <taxon>Pseudomonadati</taxon>
        <taxon>Planctomycetota</taxon>
        <taxon>Planctomycetia</taxon>
        <taxon>Pirellulales</taxon>
        <taxon>Pirellulaceae</taxon>
        <taxon>Rhodopirellula</taxon>
    </lineage>
</organism>
<protein>
    <submittedName>
        <fullName evidence="1">Uncharacterized protein</fullName>
    </submittedName>
</protein>
<sequence length="46" mass="5353">MRTKLVDGLIEFVTRFETEEACVTFGPVPTQFRWWRVASKPLPANK</sequence>
<accession>M2AY70</accession>
<reference evidence="1" key="1">
    <citation type="submission" date="2012-11" db="EMBL/GenBank/DDBJ databases">
        <title>Permanent draft genomes of Rhodopirellula europaea strain SH398 and 6C.</title>
        <authorList>
            <person name="Richter M."/>
            <person name="Richter-Heitmann T."/>
            <person name="Frank C."/>
            <person name="Harder J."/>
            <person name="Glockner F.O."/>
        </authorList>
    </citation>
    <scope>NUCLEOTIDE SEQUENCE</scope>
    <source>
        <strain evidence="1">6C</strain>
    </source>
</reference>
<evidence type="ECO:0000313" key="1">
    <source>
        <dbReference type="EMBL" id="EMB14934.1"/>
    </source>
</evidence>
<name>M2AY70_9BACT</name>
<gene>
    <name evidence="1" type="ORF">RE6C_04271</name>
</gene>
<dbReference type="PATRIC" id="fig|1263867.3.peg.4580"/>
<keyword evidence="2" id="KW-1185">Reference proteome</keyword>
<evidence type="ECO:0000313" key="2">
    <source>
        <dbReference type="Proteomes" id="UP000011529"/>
    </source>
</evidence>
<comment type="caution">
    <text evidence="1">The sequence shown here is derived from an EMBL/GenBank/DDBJ whole genome shotgun (WGS) entry which is preliminary data.</text>
</comment>
<proteinExistence type="predicted"/>
<dbReference type="Proteomes" id="UP000011529">
    <property type="component" value="Unassembled WGS sequence"/>
</dbReference>
<reference evidence="1" key="2">
    <citation type="journal article" date="2013" name="Mar. Genomics">
        <title>Expression of sulfatases in Rhodopirellula baltica and the diversity of sulfatases in the genus Rhodopirellula.</title>
        <authorList>
            <person name="Wegner C.E."/>
            <person name="Richter-Heitmann T."/>
            <person name="Klindworth A."/>
            <person name="Klockow C."/>
            <person name="Richter M."/>
            <person name="Achstetter T."/>
            <person name="Glockner F.O."/>
            <person name="Harder J."/>
        </authorList>
    </citation>
    <scope>NUCLEOTIDE SEQUENCE [LARGE SCALE GENOMIC DNA]</scope>
    <source>
        <strain evidence="1">6C</strain>
    </source>
</reference>
<dbReference type="AlphaFoldDB" id="M2AY70"/>